<evidence type="ECO:0000313" key="2">
    <source>
        <dbReference type="Proteomes" id="UP000177112"/>
    </source>
</evidence>
<proteinExistence type="predicted"/>
<protein>
    <submittedName>
        <fullName evidence="1">Uncharacterized protein</fullName>
    </submittedName>
</protein>
<dbReference type="AlphaFoldDB" id="A0A1F6VQ22"/>
<dbReference type="EMBL" id="MFTY01000001">
    <property type="protein sequence ID" value="OGI71791.1"/>
    <property type="molecule type" value="Genomic_DNA"/>
</dbReference>
<gene>
    <name evidence="1" type="ORF">A3B84_02870</name>
</gene>
<comment type="caution">
    <text evidence="1">The sequence shown here is derived from an EMBL/GenBank/DDBJ whole genome shotgun (WGS) entry which is preliminary data.</text>
</comment>
<accession>A0A1F6VQ22</accession>
<reference evidence="1 2" key="1">
    <citation type="journal article" date="2016" name="Nat. Commun.">
        <title>Thousands of microbial genomes shed light on interconnected biogeochemical processes in an aquifer system.</title>
        <authorList>
            <person name="Anantharaman K."/>
            <person name="Brown C.T."/>
            <person name="Hug L.A."/>
            <person name="Sharon I."/>
            <person name="Castelle C.J."/>
            <person name="Probst A.J."/>
            <person name="Thomas B.C."/>
            <person name="Singh A."/>
            <person name="Wilkins M.J."/>
            <person name="Karaoz U."/>
            <person name="Brodie E.L."/>
            <person name="Williams K.H."/>
            <person name="Hubbard S.S."/>
            <person name="Banfield J.F."/>
        </authorList>
    </citation>
    <scope>NUCLEOTIDE SEQUENCE [LARGE SCALE GENOMIC DNA]</scope>
</reference>
<dbReference type="Proteomes" id="UP000177112">
    <property type="component" value="Unassembled WGS sequence"/>
</dbReference>
<name>A0A1F6VQ22_9BACT</name>
<evidence type="ECO:0000313" key="1">
    <source>
        <dbReference type="EMBL" id="OGI71791.1"/>
    </source>
</evidence>
<organism evidence="1 2">
    <name type="scientific">Candidatus Nomurabacteria bacterium RIFCSPHIGHO2_02_FULL_35_13</name>
    <dbReference type="NCBI Taxonomy" id="1801748"/>
    <lineage>
        <taxon>Bacteria</taxon>
        <taxon>Candidatus Nomuraibacteriota</taxon>
    </lineage>
</organism>
<dbReference type="STRING" id="1801748.A3B84_02870"/>
<sequence length="226" mass="24957">MSTEMITSGQKEAGVNVIVAAARKAGIEAIEELSTNGMLNAGNFQRGILAQGDKIAVAVKATVKATLAELAENVVGRLKRLFSDRIIELAATDGRETLAEASDVFMIGIYKATKRGVCKTTPKTVLVVYEIVKSGTFRQIFGGFGENLKRLCWTENQIVTFCRDHYGLLRKDGRGTFFLFEEENGGFFVAIVRMDDDGTLDVFVRSLEIVDVWRAEFQHRVIAPQL</sequence>